<name>A0AA37BQF1_9ARCH</name>
<keyword evidence="3" id="KW-1185">Reference proteome</keyword>
<dbReference type="RefSeq" id="WP_188680033.1">
    <property type="nucleotide sequence ID" value="NZ_BMNY01000001.1"/>
</dbReference>
<reference evidence="2" key="1">
    <citation type="journal article" date="2014" name="Int. J. Syst. Evol. Microbiol.">
        <title>Complete genome sequence of Corynebacterium casei LMG S-19264T (=DSM 44701T), isolated from a smear-ripened cheese.</title>
        <authorList>
            <consortium name="US DOE Joint Genome Institute (JGI-PGF)"/>
            <person name="Walter F."/>
            <person name="Albersmeier A."/>
            <person name="Kalinowski J."/>
            <person name="Ruckert C."/>
        </authorList>
    </citation>
    <scope>NUCLEOTIDE SEQUENCE</scope>
    <source>
        <strain evidence="2">JCM 13583</strain>
    </source>
</reference>
<organism evidence="2 3">
    <name type="scientific">Thermogymnomonas acidicola</name>
    <dbReference type="NCBI Taxonomy" id="399579"/>
    <lineage>
        <taxon>Archaea</taxon>
        <taxon>Methanobacteriati</taxon>
        <taxon>Thermoplasmatota</taxon>
        <taxon>Thermoplasmata</taxon>
        <taxon>Thermoplasmatales</taxon>
        <taxon>Thermogymnomonas</taxon>
    </lineage>
</organism>
<evidence type="ECO:0000313" key="3">
    <source>
        <dbReference type="Proteomes" id="UP000632195"/>
    </source>
</evidence>
<sequence length="97" mass="10611">MPPQRQKLGNTFIVVSYVLALAAFFYIGQKVSTLSYLAEGYLKFIYTHAARLREIGGAGGLKRALNIGLPEKEAVAGLLIFASAIAMLVLNYLGYFH</sequence>
<protein>
    <submittedName>
        <fullName evidence="2">Uncharacterized protein</fullName>
    </submittedName>
</protein>
<keyword evidence="1" id="KW-1133">Transmembrane helix</keyword>
<dbReference type="AlphaFoldDB" id="A0AA37BQF1"/>
<feature type="transmembrane region" description="Helical" evidence="1">
    <location>
        <begin position="12"/>
        <end position="28"/>
    </location>
</feature>
<keyword evidence="1" id="KW-0472">Membrane</keyword>
<accession>A0AA37BQF1</accession>
<gene>
    <name evidence="2" type="ORF">GCM10007108_05040</name>
</gene>
<proteinExistence type="predicted"/>
<dbReference type="EMBL" id="BMNY01000001">
    <property type="protein sequence ID" value="GGM69953.1"/>
    <property type="molecule type" value="Genomic_DNA"/>
</dbReference>
<keyword evidence="1" id="KW-0812">Transmembrane</keyword>
<dbReference type="Proteomes" id="UP000632195">
    <property type="component" value="Unassembled WGS sequence"/>
</dbReference>
<comment type="caution">
    <text evidence="2">The sequence shown here is derived from an EMBL/GenBank/DDBJ whole genome shotgun (WGS) entry which is preliminary data.</text>
</comment>
<reference evidence="2" key="2">
    <citation type="submission" date="2022-09" db="EMBL/GenBank/DDBJ databases">
        <authorList>
            <person name="Sun Q."/>
            <person name="Ohkuma M."/>
        </authorList>
    </citation>
    <scope>NUCLEOTIDE SEQUENCE</scope>
    <source>
        <strain evidence="2">JCM 13583</strain>
    </source>
</reference>
<evidence type="ECO:0000313" key="2">
    <source>
        <dbReference type="EMBL" id="GGM69953.1"/>
    </source>
</evidence>
<evidence type="ECO:0000256" key="1">
    <source>
        <dbReference type="SAM" id="Phobius"/>
    </source>
</evidence>
<feature type="transmembrane region" description="Helical" evidence="1">
    <location>
        <begin position="74"/>
        <end position="95"/>
    </location>
</feature>